<evidence type="ECO:0000313" key="1">
    <source>
        <dbReference type="EMBL" id="KAK0450947.1"/>
    </source>
</evidence>
<dbReference type="EMBL" id="JAUEPT010000006">
    <property type="protein sequence ID" value="KAK0450947.1"/>
    <property type="molecule type" value="Genomic_DNA"/>
</dbReference>
<organism evidence="1 2">
    <name type="scientific">Armillaria borealis</name>
    <dbReference type="NCBI Taxonomy" id="47425"/>
    <lineage>
        <taxon>Eukaryota</taxon>
        <taxon>Fungi</taxon>
        <taxon>Dikarya</taxon>
        <taxon>Basidiomycota</taxon>
        <taxon>Agaricomycotina</taxon>
        <taxon>Agaricomycetes</taxon>
        <taxon>Agaricomycetidae</taxon>
        <taxon>Agaricales</taxon>
        <taxon>Marasmiineae</taxon>
        <taxon>Physalacriaceae</taxon>
        <taxon>Armillaria</taxon>
    </lineage>
</organism>
<protein>
    <submittedName>
        <fullName evidence="1">Uncharacterized protein</fullName>
    </submittedName>
</protein>
<dbReference type="AlphaFoldDB" id="A0AA39MY41"/>
<reference evidence="1" key="1">
    <citation type="submission" date="2023-06" db="EMBL/GenBank/DDBJ databases">
        <authorList>
            <consortium name="Lawrence Berkeley National Laboratory"/>
            <person name="Ahrendt S."/>
            <person name="Sahu N."/>
            <person name="Indic B."/>
            <person name="Wong-Bajracharya J."/>
            <person name="Merenyi Z."/>
            <person name="Ke H.-M."/>
            <person name="Monk M."/>
            <person name="Kocsube S."/>
            <person name="Drula E."/>
            <person name="Lipzen A."/>
            <person name="Balint B."/>
            <person name="Henrissat B."/>
            <person name="Andreopoulos B."/>
            <person name="Martin F.M."/>
            <person name="Harder C.B."/>
            <person name="Rigling D."/>
            <person name="Ford K.L."/>
            <person name="Foster G.D."/>
            <person name="Pangilinan J."/>
            <person name="Papanicolaou A."/>
            <person name="Barry K."/>
            <person name="LaButti K."/>
            <person name="Viragh M."/>
            <person name="Koriabine M."/>
            <person name="Yan M."/>
            <person name="Riley R."/>
            <person name="Champramary S."/>
            <person name="Plett K.L."/>
            <person name="Tsai I.J."/>
            <person name="Slot J."/>
            <person name="Sipos G."/>
            <person name="Plett J."/>
            <person name="Nagy L.G."/>
            <person name="Grigoriev I.V."/>
        </authorList>
    </citation>
    <scope>NUCLEOTIDE SEQUENCE</scope>
    <source>
        <strain evidence="1">FPL87.14</strain>
    </source>
</reference>
<gene>
    <name evidence="1" type="ORF">EV421DRAFT_1899185</name>
</gene>
<evidence type="ECO:0000313" key="2">
    <source>
        <dbReference type="Proteomes" id="UP001175226"/>
    </source>
</evidence>
<proteinExistence type="predicted"/>
<keyword evidence="2" id="KW-1185">Reference proteome</keyword>
<sequence>MEGIKGMYPGVSLLRPLTYSSDKVTPYCIRRGALEHFKRDLPDDVRERMSGHKDYQSTLIRVDLGAVLHKRDQNIQVTNAVDQWPCLQIETSTLPFASPLPVLKSYDEPELAQLRDKEAEPLSMDEYHFFKNTSGAMETYSHEPNTGNVTYGKHLVLCH</sequence>
<comment type="caution">
    <text evidence="1">The sequence shown here is derived from an EMBL/GenBank/DDBJ whole genome shotgun (WGS) entry which is preliminary data.</text>
</comment>
<accession>A0AA39MY41</accession>
<dbReference type="Proteomes" id="UP001175226">
    <property type="component" value="Unassembled WGS sequence"/>
</dbReference>
<name>A0AA39MY41_9AGAR</name>